<dbReference type="EMBL" id="KX290739">
    <property type="protein sequence ID" value="APZ84006.1"/>
    <property type="molecule type" value="Genomic_DNA"/>
</dbReference>
<keyword evidence="8 17" id="KW-0812">Transmembrane</keyword>
<feature type="domain" description="NADH:quinone oxidoreductase/Mrp antiporter transmembrane" evidence="18">
    <location>
        <begin position="85"/>
        <end position="363"/>
    </location>
</feature>
<evidence type="ECO:0000256" key="3">
    <source>
        <dbReference type="ARBA" id="ARBA00009025"/>
    </source>
</evidence>
<comment type="subcellular location">
    <subcellularLocation>
        <location evidence="2 17">Mitochondrion membrane</location>
        <topology evidence="2 17">Multi-pass membrane protein</topology>
    </subcellularLocation>
</comment>
<feature type="transmembrane region" description="Helical" evidence="17">
    <location>
        <begin position="115"/>
        <end position="135"/>
    </location>
</feature>
<dbReference type="GO" id="GO:0008137">
    <property type="term" value="F:NADH dehydrogenase (ubiquinone) activity"/>
    <property type="evidence" value="ECO:0007669"/>
    <property type="project" value="UniProtKB-UniRule"/>
</dbReference>
<protein>
    <recommendedName>
        <fullName evidence="5 17">NADH-ubiquinone oxidoreductase chain 4</fullName>
        <ecNumber evidence="4 17">7.1.1.2</ecNumber>
    </recommendedName>
</protein>
<comment type="function">
    <text evidence="17">Core subunit of the mitochondrial membrane respiratory chain NADH dehydrogenase (Complex I) which catalyzes electron transfer from NADH through the respiratory chain, using ubiquinone as an electron acceptor. Essential for the catalytic activity and assembly of complex I.</text>
</comment>
<dbReference type="GO" id="GO:0003954">
    <property type="term" value="F:NADH dehydrogenase activity"/>
    <property type="evidence" value="ECO:0007669"/>
    <property type="project" value="TreeGrafter"/>
</dbReference>
<keyword evidence="13 17" id="KW-0830">Ubiquinone</keyword>
<gene>
    <name evidence="19" type="primary">ND4</name>
</gene>
<keyword evidence="10 17" id="KW-0249">Electron transport</keyword>
<evidence type="ECO:0000256" key="12">
    <source>
        <dbReference type="ARBA" id="ARBA00023027"/>
    </source>
</evidence>
<organism evidence="19">
    <name type="scientific">Agelena silvatica</name>
    <dbReference type="NCBI Taxonomy" id="648239"/>
    <lineage>
        <taxon>Eukaryota</taxon>
        <taxon>Metazoa</taxon>
        <taxon>Ecdysozoa</taxon>
        <taxon>Arthropoda</taxon>
        <taxon>Chelicerata</taxon>
        <taxon>Arachnida</taxon>
        <taxon>Araneae</taxon>
        <taxon>Araneomorphae</taxon>
        <taxon>Entelegynae</taxon>
        <taxon>Agelenidae</taxon>
        <taxon>Agelena</taxon>
    </lineage>
</organism>
<dbReference type="GO" id="GO:0031966">
    <property type="term" value="C:mitochondrial membrane"/>
    <property type="evidence" value="ECO:0007669"/>
    <property type="project" value="UniProtKB-SubCell"/>
</dbReference>
<keyword evidence="15 17" id="KW-0472">Membrane</keyword>
<keyword evidence="11 17" id="KW-1133">Transmembrane helix</keyword>
<accession>A0A1P8VZ91</accession>
<feature type="transmembrane region" description="Helical" evidence="17">
    <location>
        <begin position="302"/>
        <end position="321"/>
    </location>
</feature>
<dbReference type="InterPro" id="IPR003918">
    <property type="entry name" value="NADH_UbQ_OxRdtase"/>
</dbReference>
<evidence type="ECO:0000256" key="4">
    <source>
        <dbReference type="ARBA" id="ARBA00012944"/>
    </source>
</evidence>
<geneLocation type="mitochondrion" evidence="19"/>
<evidence type="ECO:0000256" key="11">
    <source>
        <dbReference type="ARBA" id="ARBA00022989"/>
    </source>
</evidence>
<keyword evidence="14 17" id="KW-0496">Mitochondrion</keyword>
<feature type="transmembrane region" description="Helical" evidence="17">
    <location>
        <begin position="43"/>
        <end position="73"/>
    </location>
</feature>
<dbReference type="CTD" id="4538"/>
<keyword evidence="9" id="KW-1278">Translocase</keyword>
<dbReference type="InterPro" id="IPR001750">
    <property type="entry name" value="ND/Mrp_TM"/>
</dbReference>
<sequence>MLLKFMNIHIITLTSMLILLMMKSSSNFSIMSQYMMMDTMSIIMILLTITSTILIMISSNLFSEIMVLIPMIFTTLIITFSVSKIFIFYIFFEIVLIPTMILITKYGKQPERLQAGIYLLIYTILASLPLLASILYMKNNMSFPLMINQTMKFKFMMLLMMAFLVKMPMFFLHLWLPKAHVEAPLEGSMILAAVLLKLGGYGLIRLMPICFQKLNSMNYWIISISMIGAMATGMNCIRQKDMKSLIAYSSVAHMGLVLSSIFCINYIGLTGAIMMMIAHGMSSSALFFLVNDLYMKIHSRNIMLFKGLLIITPNITMWWFLFMAMNISAPPSINTISEIFIMSSLIMWTKSTILPIIMASIMTTSFSLSIFINITHNKNMMLPFNQSKQKTYLSLMIHLIPLIMLLMKMETMCI</sequence>
<evidence type="ECO:0000256" key="13">
    <source>
        <dbReference type="ARBA" id="ARBA00023075"/>
    </source>
</evidence>
<evidence type="ECO:0000256" key="8">
    <source>
        <dbReference type="ARBA" id="ARBA00022692"/>
    </source>
</evidence>
<keyword evidence="6 17" id="KW-0813">Transport</keyword>
<dbReference type="GO" id="GO:0015990">
    <property type="term" value="P:electron transport coupled proton transport"/>
    <property type="evidence" value="ECO:0007669"/>
    <property type="project" value="TreeGrafter"/>
</dbReference>
<feature type="transmembrane region" description="Helical" evidence="17">
    <location>
        <begin position="273"/>
        <end position="290"/>
    </location>
</feature>
<keyword evidence="7 17" id="KW-0679">Respiratory chain</keyword>
<dbReference type="EC" id="7.1.1.2" evidence="4 17"/>
<feature type="transmembrane region" description="Helical" evidence="17">
    <location>
        <begin position="6"/>
        <end position="22"/>
    </location>
</feature>
<evidence type="ECO:0000259" key="18">
    <source>
        <dbReference type="Pfam" id="PF00361"/>
    </source>
</evidence>
<evidence type="ECO:0000256" key="9">
    <source>
        <dbReference type="ARBA" id="ARBA00022967"/>
    </source>
</evidence>
<dbReference type="PANTHER" id="PTHR43507:SF20">
    <property type="entry name" value="NADH-UBIQUINONE OXIDOREDUCTASE CHAIN 4"/>
    <property type="match status" value="1"/>
</dbReference>
<evidence type="ECO:0000256" key="2">
    <source>
        <dbReference type="ARBA" id="ARBA00004225"/>
    </source>
</evidence>
<dbReference type="Pfam" id="PF00361">
    <property type="entry name" value="Proton_antipo_M"/>
    <property type="match status" value="1"/>
</dbReference>
<evidence type="ECO:0000256" key="10">
    <source>
        <dbReference type="ARBA" id="ARBA00022982"/>
    </source>
</evidence>
<comment type="catalytic activity">
    <reaction evidence="16 17">
        <text>a ubiquinone + NADH + 5 H(+)(in) = a ubiquinol + NAD(+) + 4 H(+)(out)</text>
        <dbReference type="Rhea" id="RHEA:29091"/>
        <dbReference type="Rhea" id="RHEA-COMP:9565"/>
        <dbReference type="Rhea" id="RHEA-COMP:9566"/>
        <dbReference type="ChEBI" id="CHEBI:15378"/>
        <dbReference type="ChEBI" id="CHEBI:16389"/>
        <dbReference type="ChEBI" id="CHEBI:17976"/>
        <dbReference type="ChEBI" id="CHEBI:57540"/>
        <dbReference type="ChEBI" id="CHEBI:57945"/>
        <dbReference type="EC" id="7.1.1.2"/>
    </reaction>
</comment>
<evidence type="ECO:0000256" key="7">
    <source>
        <dbReference type="ARBA" id="ARBA00022660"/>
    </source>
</evidence>
<comment type="function">
    <text evidence="1">Core subunit of the mitochondrial membrane respiratory chain NADH dehydrogenase (Complex I) that is believed to belong to the minimal assembly required for catalysis. Complex I functions in the transfer of electrons from NADH to the respiratory chain. The immediate electron acceptor for the enzyme is believed to be ubiquinone.</text>
</comment>
<proteinExistence type="inferred from homology"/>
<keyword evidence="12 17" id="KW-0520">NAD</keyword>
<dbReference type="GO" id="GO:0048039">
    <property type="term" value="F:ubiquinone binding"/>
    <property type="evidence" value="ECO:0007669"/>
    <property type="project" value="TreeGrafter"/>
</dbReference>
<dbReference type="AlphaFoldDB" id="A0A1P8VZ91"/>
<dbReference type="GO" id="GO:0042773">
    <property type="term" value="P:ATP synthesis coupled electron transport"/>
    <property type="evidence" value="ECO:0007669"/>
    <property type="project" value="InterPro"/>
</dbReference>
<evidence type="ECO:0000256" key="15">
    <source>
        <dbReference type="ARBA" id="ARBA00023136"/>
    </source>
</evidence>
<dbReference type="PRINTS" id="PR01437">
    <property type="entry name" value="NUOXDRDTASE4"/>
</dbReference>
<feature type="transmembrane region" description="Helical" evidence="17">
    <location>
        <begin position="155"/>
        <end position="176"/>
    </location>
</feature>
<dbReference type="GeneID" id="31085256"/>
<evidence type="ECO:0000256" key="14">
    <source>
        <dbReference type="ARBA" id="ARBA00023128"/>
    </source>
</evidence>
<comment type="similarity">
    <text evidence="3 17">Belongs to the complex I subunit 4 family.</text>
</comment>
<name>A0A1P8VZ91_9ARAC</name>
<evidence type="ECO:0000256" key="16">
    <source>
        <dbReference type="ARBA" id="ARBA00049551"/>
    </source>
</evidence>
<dbReference type="PANTHER" id="PTHR43507">
    <property type="entry name" value="NADH-UBIQUINONE OXIDOREDUCTASE CHAIN 4"/>
    <property type="match status" value="1"/>
</dbReference>
<evidence type="ECO:0000256" key="5">
    <source>
        <dbReference type="ARBA" id="ARBA00021006"/>
    </source>
</evidence>
<evidence type="ECO:0000313" key="19">
    <source>
        <dbReference type="EMBL" id="APZ84006.1"/>
    </source>
</evidence>
<feature type="transmembrane region" description="Helical" evidence="17">
    <location>
        <begin position="85"/>
        <end position="103"/>
    </location>
</feature>
<evidence type="ECO:0000256" key="6">
    <source>
        <dbReference type="ARBA" id="ARBA00022448"/>
    </source>
</evidence>
<dbReference type="RefSeq" id="YP_009349346.1">
    <property type="nucleotide sequence ID" value="NC_033971.1"/>
</dbReference>
<reference evidence="19" key="1">
    <citation type="submission" date="2016-05" db="EMBL/GenBank/DDBJ databases">
        <title>The complete mitochondrial genome of Agelena silvatica.</title>
        <authorList>
            <person name="Zhu X."/>
            <person name="Zhang Z."/>
            <person name="Peng Z."/>
        </authorList>
    </citation>
    <scope>NUCLEOTIDE SEQUENCE</scope>
</reference>
<feature type="transmembrane region" description="Helical" evidence="17">
    <location>
        <begin position="245"/>
        <end position="267"/>
    </location>
</feature>
<evidence type="ECO:0000256" key="1">
    <source>
        <dbReference type="ARBA" id="ARBA00003257"/>
    </source>
</evidence>
<feature type="transmembrane region" description="Helical" evidence="17">
    <location>
        <begin position="188"/>
        <end position="207"/>
    </location>
</feature>
<feature type="transmembrane region" description="Helical" evidence="17">
    <location>
        <begin position="353"/>
        <end position="372"/>
    </location>
</feature>
<evidence type="ECO:0000256" key="17">
    <source>
        <dbReference type="RuleBase" id="RU003297"/>
    </source>
</evidence>